<dbReference type="PROSITE" id="PS01050">
    <property type="entry name" value="YJEF_C_2"/>
    <property type="match status" value="1"/>
</dbReference>
<evidence type="ECO:0000313" key="7">
    <source>
        <dbReference type="EMBL" id="VAX20358.1"/>
    </source>
</evidence>
<accession>A0A3B1C906</accession>
<feature type="domain" description="YjeF C-terminal" evidence="6">
    <location>
        <begin position="1"/>
        <end position="159"/>
    </location>
</feature>
<gene>
    <name evidence="7" type="ORF">MNBD_NITROSPINAE02-983</name>
</gene>
<keyword evidence="1" id="KW-0547">Nucleotide-binding</keyword>
<sequence>DAPMVIDADGLNLLGLDRQPLINRKSTTIITPHPGEMARLTGSTAAGVQSDRVKAASEYARETGAVVALKGAATIIAAPDGESYLIPTGNHGLASGGAGDVLAGMIGGLLAQGAHPVNAAICGAYLHGKAADEYARHFDPRSLIASDLLDVLPETLALF</sequence>
<evidence type="ECO:0000256" key="4">
    <source>
        <dbReference type="ARBA" id="ARBA00023027"/>
    </source>
</evidence>
<keyword evidence="7" id="KW-0413">Isomerase</keyword>
<dbReference type="SUPFAM" id="SSF53613">
    <property type="entry name" value="Ribokinase-like"/>
    <property type="match status" value="1"/>
</dbReference>
<keyword evidence="3" id="KW-0521">NADP</keyword>
<evidence type="ECO:0000256" key="3">
    <source>
        <dbReference type="ARBA" id="ARBA00022857"/>
    </source>
</evidence>
<protein>
    <submittedName>
        <fullName evidence="7">NAD(P)H-hydrate epimerase / ADP-dependent (S)-NAD(P)H-hydrate dehydratase</fullName>
        <ecNumber evidence="7">4.2.1.136</ecNumber>
        <ecNumber evidence="7">5.1.99.6</ecNumber>
    </submittedName>
</protein>
<evidence type="ECO:0000259" key="6">
    <source>
        <dbReference type="PROSITE" id="PS51383"/>
    </source>
</evidence>
<dbReference type="NCBIfam" id="TIGR00196">
    <property type="entry name" value="yjeF_cterm"/>
    <property type="match status" value="1"/>
</dbReference>
<reference evidence="7" key="1">
    <citation type="submission" date="2018-06" db="EMBL/GenBank/DDBJ databases">
        <authorList>
            <person name="Zhirakovskaya E."/>
        </authorList>
    </citation>
    <scope>NUCLEOTIDE SEQUENCE</scope>
</reference>
<keyword evidence="5 7" id="KW-0456">Lyase</keyword>
<dbReference type="PANTHER" id="PTHR12592:SF0">
    <property type="entry name" value="ATP-DEPENDENT (S)-NAD(P)H-HYDRATE DEHYDRATASE"/>
    <property type="match status" value="1"/>
</dbReference>
<proteinExistence type="predicted"/>
<evidence type="ECO:0000256" key="2">
    <source>
        <dbReference type="ARBA" id="ARBA00022840"/>
    </source>
</evidence>
<dbReference type="EC" id="4.2.1.136" evidence="7"/>
<dbReference type="InterPro" id="IPR029056">
    <property type="entry name" value="Ribokinase-like"/>
</dbReference>
<dbReference type="EC" id="5.1.99.6" evidence="7"/>
<dbReference type="GO" id="GO:0052856">
    <property type="term" value="F:NAD(P)HX epimerase activity"/>
    <property type="evidence" value="ECO:0007669"/>
    <property type="project" value="UniProtKB-EC"/>
</dbReference>
<evidence type="ECO:0000256" key="5">
    <source>
        <dbReference type="ARBA" id="ARBA00023239"/>
    </source>
</evidence>
<feature type="non-terminal residue" evidence="7">
    <location>
        <position position="1"/>
    </location>
</feature>
<dbReference type="PANTHER" id="PTHR12592">
    <property type="entry name" value="ATP-DEPENDENT (S)-NAD(P)H-HYDRATE DEHYDRATASE FAMILY MEMBER"/>
    <property type="match status" value="1"/>
</dbReference>
<dbReference type="InterPro" id="IPR000631">
    <property type="entry name" value="CARKD"/>
</dbReference>
<dbReference type="AlphaFoldDB" id="A0A3B1C906"/>
<name>A0A3B1C906_9ZZZZ</name>
<dbReference type="GO" id="GO:0005524">
    <property type="term" value="F:ATP binding"/>
    <property type="evidence" value="ECO:0007669"/>
    <property type="project" value="UniProtKB-KW"/>
</dbReference>
<dbReference type="EMBL" id="UOGE01000054">
    <property type="protein sequence ID" value="VAX20358.1"/>
    <property type="molecule type" value="Genomic_DNA"/>
</dbReference>
<dbReference type="CDD" id="cd01171">
    <property type="entry name" value="YXKO-related"/>
    <property type="match status" value="1"/>
</dbReference>
<evidence type="ECO:0000256" key="1">
    <source>
        <dbReference type="ARBA" id="ARBA00022741"/>
    </source>
</evidence>
<keyword evidence="2" id="KW-0067">ATP-binding</keyword>
<keyword evidence="4" id="KW-0520">NAD</keyword>
<organism evidence="7">
    <name type="scientific">hydrothermal vent metagenome</name>
    <dbReference type="NCBI Taxonomy" id="652676"/>
    <lineage>
        <taxon>unclassified sequences</taxon>
        <taxon>metagenomes</taxon>
        <taxon>ecological metagenomes</taxon>
    </lineage>
</organism>
<dbReference type="GO" id="GO:0110051">
    <property type="term" value="P:metabolite repair"/>
    <property type="evidence" value="ECO:0007669"/>
    <property type="project" value="TreeGrafter"/>
</dbReference>
<dbReference type="PROSITE" id="PS51383">
    <property type="entry name" value="YJEF_C_3"/>
    <property type="match status" value="1"/>
</dbReference>
<dbReference type="Pfam" id="PF01256">
    <property type="entry name" value="Carb_kinase"/>
    <property type="match status" value="1"/>
</dbReference>
<dbReference type="Gene3D" id="3.40.1190.20">
    <property type="match status" value="1"/>
</dbReference>
<dbReference type="GO" id="GO:0052855">
    <property type="term" value="F:ADP-dependent NAD(P)H-hydrate dehydratase activity"/>
    <property type="evidence" value="ECO:0007669"/>
    <property type="project" value="UniProtKB-EC"/>
</dbReference>
<dbReference type="InterPro" id="IPR017953">
    <property type="entry name" value="Carbohydrate_kinase_pred_CS"/>
</dbReference>